<accession>A0A1G2EWM2</accession>
<evidence type="ECO:0000256" key="1">
    <source>
        <dbReference type="ARBA" id="ARBA00008226"/>
    </source>
</evidence>
<dbReference type="Gene3D" id="3.30.930.10">
    <property type="entry name" value="Bira Bifunctional Protein, Domain 2"/>
    <property type="match status" value="1"/>
</dbReference>
<dbReference type="InterPro" id="IPR018164">
    <property type="entry name" value="Ala-tRNA-synth_IIc_N"/>
</dbReference>
<dbReference type="Pfam" id="PF01411">
    <property type="entry name" value="tRNA-synt_2c"/>
    <property type="match status" value="1"/>
</dbReference>
<dbReference type="SMART" id="SM00863">
    <property type="entry name" value="tRNA_SAD"/>
    <property type="match status" value="1"/>
</dbReference>
<dbReference type="GO" id="GO:0006419">
    <property type="term" value="P:alanyl-tRNA aminoacylation"/>
    <property type="evidence" value="ECO:0007669"/>
    <property type="project" value="InterPro"/>
</dbReference>
<dbReference type="PANTHER" id="PTHR11777:SF9">
    <property type="entry name" value="ALANINE--TRNA LIGASE, CYTOPLASMIC"/>
    <property type="match status" value="1"/>
</dbReference>
<dbReference type="AlphaFoldDB" id="A0A1G2EWM2"/>
<keyword evidence="3" id="KW-0820">tRNA-binding</keyword>
<dbReference type="InterPro" id="IPR012947">
    <property type="entry name" value="tRNA_SAD"/>
</dbReference>
<dbReference type="PRINTS" id="PR00980">
    <property type="entry name" value="TRNASYNTHALA"/>
</dbReference>
<evidence type="ECO:0000256" key="8">
    <source>
        <dbReference type="ARBA" id="ARBA00022917"/>
    </source>
</evidence>
<evidence type="ECO:0000256" key="7">
    <source>
        <dbReference type="ARBA" id="ARBA00022884"/>
    </source>
</evidence>
<name>A0A1G2EWM2_9BACT</name>
<evidence type="ECO:0000256" key="4">
    <source>
        <dbReference type="ARBA" id="ARBA00022598"/>
    </source>
</evidence>
<dbReference type="InterPro" id="IPR045864">
    <property type="entry name" value="aa-tRNA-synth_II/BPL/LPL"/>
</dbReference>
<dbReference type="GO" id="GO:0004813">
    <property type="term" value="F:alanine-tRNA ligase activity"/>
    <property type="evidence" value="ECO:0007669"/>
    <property type="project" value="UniProtKB-EC"/>
</dbReference>
<dbReference type="NCBIfam" id="NF002436">
    <property type="entry name" value="PRK01584.1"/>
    <property type="match status" value="1"/>
</dbReference>
<evidence type="ECO:0000259" key="10">
    <source>
        <dbReference type="PROSITE" id="PS50860"/>
    </source>
</evidence>
<dbReference type="Gene3D" id="3.30.980.10">
    <property type="entry name" value="Threonyl-trna Synthetase, Chain A, domain 2"/>
    <property type="match status" value="1"/>
</dbReference>
<reference evidence="11 12" key="1">
    <citation type="journal article" date="2016" name="Nat. Commun.">
        <title>Thousands of microbial genomes shed light on interconnected biogeochemical processes in an aquifer system.</title>
        <authorList>
            <person name="Anantharaman K."/>
            <person name="Brown C.T."/>
            <person name="Hug L.A."/>
            <person name="Sharon I."/>
            <person name="Castelle C.J."/>
            <person name="Probst A.J."/>
            <person name="Thomas B.C."/>
            <person name="Singh A."/>
            <person name="Wilkins M.J."/>
            <person name="Karaoz U."/>
            <person name="Brodie E.L."/>
            <person name="Williams K.H."/>
            <person name="Hubbard S.S."/>
            <person name="Banfield J.F."/>
        </authorList>
    </citation>
    <scope>NUCLEOTIDE SEQUENCE [LARGE SCALE GENOMIC DNA]</scope>
</reference>
<evidence type="ECO:0000256" key="3">
    <source>
        <dbReference type="ARBA" id="ARBA00022555"/>
    </source>
</evidence>
<dbReference type="InterPro" id="IPR018165">
    <property type="entry name" value="Ala-tRNA-synth_IIc_core"/>
</dbReference>
<dbReference type="GO" id="GO:0002161">
    <property type="term" value="F:aminoacyl-tRNA deacylase activity"/>
    <property type="evidence" value="ECO:0007669"/>
    <property type="project" value="TreeGrafter"/>
</dbReference>
<dbReference type="EC" id="6.1.1.7" evidence="2"/>
<keyword evidence="5" id="KW-0547">Nucleotide-binding</keyword>
<keyword evidence="9" id="KW-0030">Aminoacyl-tRNA synthetase</keyword>
<evidence type="ECO:0000256" key="5">
    <source>
        <dbReference type="ARBA" id="ARBA00022741"/>
    </source>
</evidence>
<evidence type="ECO:0000256" key="9">
    <source>
        <dbReference type="ARBA" id="ARBA00023146"/>
    </source>
</evidence>
<comment type="similarity">
    <text evidence="1">Belongs to the class-II aminoacyl-tRNA synthetase family.</text>
</comment>
<dbReference type="GO" id="GO:0005524">
    <property type="term" value="F:ATP binding"/>
    <property type="evidence" value="ECO:0007669"/>
    <property type="project" value="UniProtKB-KW"/>
</dbReference>
<dbReference type="InterPro" id="IPR002318">
    <property type="entry name" value="Ala-tRNA-lgiase_IIc"/>
</dbReference>
<dbReference type="InterPro" id="IPR018162">
    <property type="entry name" value="Ala-tRNA-ligase_IIc_anticod-bd"/>
</dbReference>
<dbReference type="PROSITE" id="PS50860">
    <property type="entry name" value="AA_TRNA_LIGASE_II_ALA"/>
    <property type="match status" value="1"/>
</dbReference>
<dbReference type="GO" id="GO:0005737">
    <property type="term" value="C:cytoplasm"/>
    <property type="evidence" value="ECO:0007669"/>
    <property type="project" value="InterPro"/>
</dbReference>
<comment type="caution">
    <text evidence="11">The sequence shown here is derived from an EMBL/GenBank/DDBJ whole genome shotgun (WGS) entry which is preliminary data.</text>
</comment>
<evidence type="ECO:0000313" key="11">
    <source>
        <dbReference type="EMBL" id="OGZ29790.1"/>
    </source>
</evidence>
<dbReference type="GO" id="GO:0000049">
    <property type="term" value="F:tRNA binding"/>
    <property type="evidence" value="ECO:0007669"/>
    <property type="project" value="UniProtKB-KW"/>
</dbReference>
<dbReference type="Pfam" id="PF07973">
    <property type="entry name" value="tRNA_SAD"/>
    <property type="match status" value="1"/>
</dbReference>
<dbReference type="InterPro" id="IPR050058">
    <property type="entry name" value="Ala-tRNA_ligase"/>
</dbReference>
<dbReference type="SUPFAM" id="SSF101353">
    <property type="entry name" value="Putative anticodon-binding domain of alanyl-tRNA synthetase (AlaRS)"/>
    <property type="match status" value="1"/>
</dbReference>
<keyword evidence="6" id="KW-0067">ATP-binding</keyword>
<evidence type="ECO:0000256" key="6">
    <source>
        <dbReference type="ARBA" id="ARBA00022840"/>
    </source>
</evidence>
<proteinExistence type="inferred from homology"/>
<keyword evidence="8" id="KW-0648">Protein biosynthesis</keyword>
<gene>
    <name evidence="11" type="ORF">A2931_00645</name>
</gene>
<dbReference type="EMBL" id="MHMQ01000032">
    <property type="protein sequence ID" value="OGZ29790.1"/>
    <property type="molecule type" value="Genomic_DNA"/>
</dbReference>
<organism evidence="11 12">
    <name type="scientific">Candidatus Niyogibacteria bacterium RIFCSPLOWO2_01_FULL_45_48</name>
    <dbReference type="NCBI Taxonomy" id="1801724"/>
    <lineage>
        <taxon>Bacteria</taxon>
        <taxon>Candidatus Niyogiibacteriota</taxon>
    </lineage>
</organism>
<keyword evidence="4" id="KW-0436">Ligase</keyword>
<dbReference type="Proteomes" id="UP000177486">
    <property type="component" value="Unassembled WGS sequence"/>
</dbReference>
<sequence length="576" mass="65089">MISQEIREKFLEFFKKKGHAVVPSSSLIPDDPSVLFTTAGMQQFKPYYTGDADAMRDFGSLNTASIQKCLRTSDIDEVGDESHLTFFEMLGNFSFGGYFKKEAIEWGHEFITKEMGLKIDYVSVFGGEGNIPKDTESEKIWKSIDPKIKIKYAGRADNFWGPTGEEGPCGPTTEIYVNGLEIWNIVFNEFYCKKGGKLEPLKTPGIDTGMGLERLAMVSQEKSNIFETDLFKPHMSVLPEELPERIARIIGDHSRASVFLLTDGVRPSNKEQGYVLRRLMRRMLVYENLHGISRHIFDEVLFVIAKTYGADYPELLSKKEEIRGEFSEERERFSATLKKGIRELERRAKTGSINAKVAFDLYQTFGIPYEIVKELGGESADKLTREDFDKEFAKHQEISKAGQEKKFGGHGLILDTGELKAGSEEELKRVTRLHTATHLLQAALREVLGPEVRQMGSDITPERTRFDFSFNRKLTPEELKKISELVNGMIKADLSVKMKEMDYEDAVKSGALSFFKHKYPKRVKVYSVGEEGEEVSKEFCGGPHVSNTGEIGKLSIVKEEAVAAGVRRIRAKVENN</sequence>
<dbReference type="InterPro" id="IPR018163">
    <property type="entry name" value="Thr/Ala-tRNA-synth_IIc_edit"/>
</dbReference>
<keyword evidence="7" id="KW-0694">RNA-binding</keyword>
<feature type="domain" description="Alanyl-transfer RNA synthetases family profile" evidence="10">
    <location>
        <begin position="1"/>
        <end position="576"/>
    </location>
</feature>
<protein>
    <recommendedName>
        <fullName evidence="2">alanine--tRNA ligase</fullName>
        <ecNumber evidence="2">6.1.1.7</ecNumber>
    </recommendedName>
</protein>
<dbReference type="FunFam" id="3.30.980.10:FF:000004">
    <property type="entry name" value="Alanine--tRNA ligase, cytoplasmic"/>
    <property type="match status" value="1"/>
</dbReference>
<dbReference type="CDD" id="cd00673">
    <property type="entry name" value="AlaRS_core"/>
    <property type="match status" value="1"/>
</dbReference>
<dbReference type="PANTHER" id="PTHR11777">
    <property type="entry name" value="ALANYL-TRNA SYNTHETASE"/>
    <property type="match status" value="1"/>
</dbReference>
<dbReference type="SUPFAM" id="SSF55681">
    <property type="entry name" value="Class II aaRS and biotin synthetases"/>
    <property type="match status" value="1"/>
</dbReference>
<evidence type="ECO:0000313" key="12">
    <source>
        <dbReference type="Proteomes" id="UP000177486"/>
    </source>
</evidence>
<dbReference type="Gene3D" id="3.30.54.20">
    <property type="match status" value="1"/>
</dbReference>
<evidence type="ECO:0000256" key="2">
    <source>
        <dbReference type="ARBA" id="ARBA00013168"/>
    </source>
</evidence>
<dbReference type="SUPFAM" id="SSF55186">
    <property type="entry name" value="ThrRS/AlaRS common domain"/>
    <property type="match status" value="1"/>
</dbReference>